<organism evidence="3 4">
    <name type="scientific">Passalora fulva</name>
    <name type="common">Tomato leaf mold</name>
    <name type="synonym">Cladosporium fulvum</name>
    <dbReference type="NCBI Taxonomy" id="5499"/>
    <lineage>
        <taxon>Eukaryota</taxon>
        <taxon>Fungi</taxon>
        <taxon>Dikarya</taxon>
        <taxon>Ascomycota</taxon>
        <taxon>Pezizomycotina</taxon>
        <taxon>Dothideomycetes</taxon>
        <taxon>Dothideomycetidae</taxon>
        <taxon>Mycosphaerellales</taxon>
        <taxon>Mycosphaerellaceae</taxon>
        <taxon>Fulvia</taxon>
    </lineage>
</organism>
<sequence>MSKAGSRETAYKAVKRGLEKLRTDDTLADFTLGSGDKEWKVHKVVLFTHSDVLYTMSTSPRFPESQSGRAELKDINGVPFDPACIEALVQYLYIRDEELIWPWSGRRNTSDQCRARDENHADNDSSSDDSELPDVDDVDDAEAEAVVENCATHPISDVDFLISLGNLAEMYNIVPLKRYTMTQLDLYMRCEMPGRLNAMIEHICATDTEPQEMRQLIADYAAAEIGEFHPLKGGILDRHPDFAHDVLEALARRAHEGVGVRRHGSILRAEVGRPKRNTEYESSD</sequence>
<dbReference type="Proteomes" id="UP000756132">
    <property type="component" value="Chromosome 3"/>
</dbReference>
<dbReference type="CDD" id="cd18186">
    <property type="entry name" value="BTB_POZ_ZBTB_KLHL-like"/>
    <property type="match status" value="1"/>
</dbReference>
<dbReference type="InterPro" id="IPR011333">
    <property type="entry name" value="SKP1/BTB/POZ_sf"/>
</dbReference>
<dbReference type="RefSeq" id="XP_047759724.1">
    <property type="nucleotide sequence ID" value="XM_047907122.1"/>
</dbReference>
<dbReference type="SUPFAM" id="SSF54695">
    <property type="entry name" value="POZ domain"/>
    <property type="match status" value="1"/>
</dbReference>
<reference evidence="3" key="1">
    <citation type="submission" date="2021-12" db="EMBL/GenBank/DDBJ databases">
        <authorList>
            <person name="Zaccaron A."/>
            <person name="Stergiopoulos I."/>
        </authorList>
    </citation>
    <scope>NUCLEOTIDE SEQUENCE</scope>
    <source>
        <strain evidence="3">Race5_Kim</strain>
    </source>
</reference>
<dbReference type="EMBL" id="CP090165">
    <property type="protein sequence ID" value="UJO15358.1"/>
    <property type="molecule type" value="Genomic_DNA"/>
</dbReference>
<dbReference type="GeneID" id="71987852"/>
<evidence type="ECO:0000256" key="1">
    <source>
        <dbReference type="SAM" id="MobiDB-lite"/>
    </source>
</evidence>
<name>A0A9Q8P6T1_PASFU</name>
<evidence type="ECO:0000313" key="3">
    <source>
        <dbReference type="EMBL" id="UJO15358.1"/>
    </source>
</evidence>
<protein>
    <recommendedName>
        <fullName evidence="2">BTB domain-containing protein</fullName>
    </recommendedName>
</protein>
<gene>
    <name evidence="3" type="ORF">CLAFUR5_07974</name>
</gene>
<proteinExistence type="predicted"/>
<evidence type="ECO:0000259" key="2">
    <source>
        <dbReference type="PROSITE" id="PS50097"/>
    </source>
</evidence>
<accession>A0A9Q8P6T1</accession>
<feature type="compositionally biased region" description="Acidic residues" evidence="1">
    <location>
        <begin position="125"/>
        <end position="136"/>
    </location>
</feature>
<evidence type="ECO:0000313" key="4">
    <source>
        <dbReference type="Proteomes" id="UP000756132"/>
    </source>
</evidence>
<feature type="region of interest" description="Disordered" evidence="1">
    <location>
        <begin position="111"/>
        <end position="136"/>
    </location>
</feature>
<feature type="domain" description="BTB" evidence="2">
    <location>
        <begin position="28"/>
        <end position="93"/>
    </location>
</feature>
<reference evidence="3" key="2">
    <citation type="journal article" date="2022" name="Microb. Genom.">
        <title>A chromosome-scale genome assembly of the tomato pathogen Cladosporium fulvum reveals a compartmentalized genome architecture and the presence of a dispensable chromosome.</title>
        <authorList>
            <person name="Zaccaron A.Z."/>
            <person name="Chen L.H."/>
            <person name="Samaras A."/>
            <person name="Stergiopoulos I."/>
        </authorList>
    </citation>
    <scope>NUCLEOTIDE SEQUENCE</scope>
    <source>
        <strain evidence="3">Race5_Kim</strain>
    </source>
</reference>
<dbReference type="Gene3D" id="3.30.710.10">
    <property type="entry name" value="Potassium Channel Kv1.1, Chain A"/>
    <property type="match status" value="1"/>
</dbReference>
<dbReference type="Pfam" id="PF00651">
    <property type="entry name" value="BTB"/>
    <property type="match status" value="1"/>
</dbReference>
<dbReference type="AlphaFoldDB" id="A0A9Q8P6T1"/>
<keyword evidence="4" id="KW-1185">Reference proteome</keyword>
<dbReference type="OrthoDB" id="3625033at2759"/>
<dbReference type="InterPro" id="IPR000210">
    <property type="entry name" value="BTB/POZ_dom"/>
</dbReference>
<dbReference type="PROSITE" id="PS50097">
    <property type="entry name" value="BTB"/>
    <property type="match status" value="1"/>
</dbReference>
<dbReference type="KEGG" id="ffu:CLAFUR5_07974"/>
<feature type="compositionally biased region" description="Basic and acidic residues" evidence="1">
    <location>
        <begin position="113"/>
        <end position="123"/>
    </location>
</feature>